<proteinExistence type="predicted"/>
<dbReference type="Gene3D" id="3.40.50.300">
    <property type="entry name" value="P-loop containing nucleotide triphosphate hydrolases"/>
    <property type="match status" value="2"/>
</dbReference>
<dbReference type="InterPro" id="IPR014862">
    <property type="entry name" value="TrwC"/>
</dbReference>
<evidence type="ECO:0000313" key="4">
    <source>
        <dbReference type="Proteomes" id="UP000540989"/>
    </source>
</evidence>
<evidence type="ECO:0000313" key="3">
    <source>
        <dbReference type="EMBL" id="MBB5061421.1"/>
    </source>
</evidence>
<dbReference type="Proteomes" id="UP000540989">
    <property type="component" value="Unassembled WGS sequence"/>
</dbReference>
<dbReference type="CDD" id="cd18809">
    <property type="entry name" value="SF1_C_RecD"/>
    <property type="match status" value="1"/>
</dbReference>
<dbReference type="SUPFAM" id="SSF52540">
    <property type="entry name" value="P-loop containing nucleoside triphosphate hydrolases"/>
    <property type="match status" value="2"/>
</dbReference>
<gene>
    <name evidence="3" type="ORF">HDF16_006157</name>
</gene>
<dbReference type="CDD" id="cd17933">
    <property type="entry name" value="DEXSc_RecD-like"/>
    <property type="match status" value="1"/>
</dbReference>
<dbReference type="Pfam" id="PF08751">
    <property type="entry name" value="TrwC"/>
    <property type="match status" value="1"/>
</dbReference>
<protein>
    <recommendedName>
        <fullName evidence="2">TrwC relaxase domain-containing protein</fullName>
    </recommendedName>
</protein>
<feature type="region of interest" description="Disordered" evidence="1">
    <location>
        <begin position="687"/>
        <end position="718"/>
    </location>
</feature>
<reference evidence="3 4" key="1">
    <citation type="submission" date="2020-08" db="EMBL/GenBank/DDBJ databases">
        <title>Genomic Encyclopedia of Type Strains, Phase IV (KMG-V): Genome sequencing to study the core and pangenomes of soil and plant-associated prokaryotes.</title>
        <authorList>
            <person name="Whitman W."/>
        </authorList>
    </citation>
    <scope>NUCLEOTIDE SEQUENCE [LARGE SCALE GENOMIC DNA]</scope>
    <source>
        <strain evidence="3 4">M8UP14</strain>
    </source>
</reference>
<dbReference type="EMBL" id="JACHIP010000042">
    <property type="protein sequence ID" value="MBB5061421.1"/>
    <property type="molecule type" value="Genomic_DNA"/>
</dbReference>
<keyword evidence="4" id="KW-1185">Reference proteome</keyword>
<accession>A0A7W7ZLI1</accession>
<dbReference type="Pfam" id="PF13604">
    <property type="entry name" value="AAA_30"/>
    <property type="match status" value="1"/>
</dbReference>
<evidence type="ECO:0000256" key="1">
    <source>
        <dbReference type="SAM" id="MobiDB-lite"/>
    </source>
</evidence>
<sequence length="718" mass="79742">MHQSPQKYVTAVYRSELAMRLQGLGYQLERGEYGQPEIKGYSKEYLEASSLRREQIQDYKREQGLDGASAAQIAAHRTRDRKELLSPEEVLERHRDLAAQYGHQADRVVAQAREQGHTHAYEPDIKVAQQAVTYARDHLFERGAVHAQKDILASALDRGMGQATSSQVREEFERRVQTGEFRQVDVGTGPQYTTAAMQRLERETICHMQQGNRRGFEDPMLVSPNIRIATVDRHSELNAGQRNAVDEVFLSREKIVGLDGVAGGGKTTTLAVVREGAEASGYTVEGFAPTSRAAQKLAEAGIETKTLQAHLAQGQRVNTGEHRLYVVDESSLASTKQMHEFMSRLHPNDRVVLVGDTRQHESVEAGRVFAQLQDAGMKTVKLDEIVRQRDPELKQTVEQLARGDVGAAIEGLDRQGRIHEIKSHQERIAAIATEYARSPESTLVVSPDNRSRTEINRAIHAEMQSEGVVGKDEHLVQVLVPRQDLTGADRTWAERYNVGDVLRYSRGSKETGIGKGEYATVKDIDAAGNRLTVETKDGTERSYDPRRQQGVFVYREEERAFSTGDRVQLTAPSQELKVANRELGTVEGIGEDGRLSLKMDGGRTVEIDPAKHPHLDHGYAVTSHSSQGQTADRVLIHVDTELGAKDLLNNRMAYVAVSRGAYDAQLFTNDSEKLGVALGRDVSHQSALAPEMTSQKSIQPRHEIAAESEHSYSRGISR</sequence>
<organism evidence="3 4">
    <name type="scientific">Granulicella aggregans</name>
    <dbReference type="NCBI Taxonomy" id="474949"/>
    <lineage>
        <taxon>Bacteria</taxon>
        <taxon>Pseudomonadati</taxon>
        <taxon>Acidobacteriota</taxon>
        <taxon>Terriglobia</taxon>
        <taxon>Terriglobales</taxon>
        <taxon>Acidobacteriaceae</taxon>
        <taxon>Granulicella</taxon>
    </lineage>
</organism>
<comment type="caution">
    <text evidence="3">The sequence shown here is derived from an EMBL/GenBank/DDBJ whole genome shotgun (WGS) entry which is preliminary data.</text>
</comment>
<evidence type="ECO:0000259" key="2">
    <source>
        <dbReference type="Pfam" id="PF08751"/>
    </source>
</evidence>
<dbReference type="SUPFAM" id="SSF55464">
    <property type="entry name" value="Origin of replication-binding domain, RBD-like"/>
    <property type="match status" value="1"/>
</dbReference>
<feature type="compositionally biased region" description="Basic and acidic residues" evidence="1">
    <location>
        <begin position="700"/>
        <end position="712"/>
    </location>
</feature>
<dbReference type="RefSeq" id="WP_246410467.1">
    <property type="nucleotide sequence ID" value="NZ_JACHIP010000042.1"/>
</dbReference>
<dbReference type="AlphaFoldDB" id="A0A7W7ZLI1"/>
<name>A0A7W7ZLI1_9BACT</name>
<feature type="domain" description="TrwC relaxase" evidence="2">
    <location>
        <begin position="6"/>
        <end position="100"/>
    </location>
</feature>
<dbReference type="InterPro" id="IPR027417">
    <property type="entry name" value="P-loop_NTPase"/>
</dbReference>